<evidence type="ECO:0000313" key="1">
    <source>
        <dbReference type="EMBL" id="TKG73197.1"/>
    </source>
</evidence>
<name>A0ABY2SBJ5_9PSEU</name>
<sequence>MHPVWDSLEVELNRLLDEKPCPLTRFPDTRVDDHRLPPFGVQLAPWALSVAEELHARFGDDVELTVGALSFPPRGARVPVPVPDAPLGDSAELTVELNGPLSIRSGHTGRHGLRLTNHTDQSVTVRTGRHLTAVVVDPATHHVVGGFAGAHRGPYVRFKVPSGATRVIPLLVGTASLDRALGYAIPPGEWALRTVVALDDGRSLLTPALPFTVTE</sequence>
<dbReference type="Proteomes" id="UP000309992">
    <property type="component" value="Unassembled WGS sequence"/>
</dbReference>
<accession>A0ABY2SBJ5</accession>
<reference evidence="1 2" key="1">
    <citation type="journal article" date="2015" name="Antonie Van Leeuwenhoek">
        <title>Prauserella endophytica sp. nov., an endophytic actinobacterium isolated from Tamarix taklamakanensis.</title>
        <authorList>
            <person name="Liu J.M."/>
            <person name="Habden X."/>
            <person name="Guo L."/>
            <person name="Tuo L."/>
            <person name="Jiang Z.K."/>
            <person name="Liu S.W."/>
            <person name="Liu X.F."/>
            <person name="Chen L."/>
            <person name="Li R.F."/>
            <person name="Zhang Y.Q."/>
            <person name="Sun C.H."/>
        </authorList>
    </citation>
    <scope>NUCLEOTIDE SEQUENCE [LARGE SCALE GENOMIC DNA]</scope>
    <source>
        <strain evidence="1 2">CGMCC 4.7182</strain>
    </source>
</reference>
<proteinExistence type="predicted"/>
<evidence type="ECO:0000313" key="2">
    <source>
        <dbReference type="Proteomes" id="UP000309992"/>
    </source>
</evidence>
<protein>
    <recommendedName>
        <fullName evidence="3">DUF4469 domain-containing protein</fullName>
    </recommendedName>
</protein>
<keyword evidence="2" id="KW-1185">Reference proteome</keyword>
<evidence type="ECO:0008006" key="3">
    <source>
        <dbReference type="Google" id="ProtNLM"/>
    </source>
</evidence>
<gene>
    <name evidence="1" type="ORF">FCN18_00975</name>
</gene>
<organism evidence="1 2">
    <name type="scientific">Prauserella endophytica</name>
    <dbReference type="NCBI Taxonomy" id="1592324"/>
    <lineage>
        <taxon>Bacteria</taxon>
        <taxon>Bacillati</taxon>
        <taxon>Actinomycetota</taxon>
        <taxon>Actinomycetes</taxon>
        <taxon>Pseudonocardiales</taxon>
        <taxon>Pseudonocardiaceae</taxon>
        <taxon>Prauserella</taxon>
        <taxon>Prauserella coralliicola group</taxon>
    </lineage>
</organism>
<dbReference type="RefSeq" id="WP_113644497.1">
    <property type="nucleotide sequence ID" value="NZ_SWMS01000001.1"/>
</dbReference>
<dbReference type="EMBL" id="SWMS01000001">
    <property type="protein sequence ID" value="TKG73197.1"/>
    <property type="molecule type" value="Genomic_DNA"/>
</dbReference>
<comment type="caution">
    <text evidence="1">The sequence shown here is derived from an EMBL/GenBank/DDBJ whole genome shotgun (WGS) entry which is preliminary data.</text>
</comment>